<protein>
    <recommendedName>
        <fullName evidence="3">Secreted protein</fullName>
    </recommendedName>
</protein>
<keyword evidence="2" id="KW-1185">Reference proteome</keyword>
<accession>A0AAV4MLA0</accession>
<dbReference type="Proteomes" id="UP001054945">
    <property type="component" value="Unassembled WGS sequence"/>
</dbReference>
<reference evidence="1 2" key="1">
    <citation type="submission" date="2021-06" db="EMBL/GenBank/DDBJ databases">
        <title>Caerostris extrusa draft genome.</title>
        <authorList>
            <person name="Kono N."/>
            <person name="Arakawa K."/>
        </authorList>
    </citation>
    <scope>NUCLEOTIDE SEQUENCE [LARGE SCALE GENOMIC DNA]</scope>
</reference>
<gene>
    <name evidence="1" type="ORF">CEXT_601711</name>
</gene>
<comment type="caution">
    <text evidence="1">The sequence shown here is derived from an EMBL/GenBank/DDBJ whole genome shotgun (WGS) entry which is preliminary data.</text>
</comment>
<name>A0AAV4MLA0_CAEEX</name>
<evidence type="ECO:0000313" key="2">
    <source>
        <dbReference type="Proteomes" id="UP001054945"/>
    </source>
</evidence>
<proteinExistence type="predicted"/>
<organism evidence="1 2">
    <name type="scientific">Caerostris extrusa</name>
    <name type="common">Bark spider</name>
    <name type="synonym">Caerostris bankana</name>
    <dbReference type="NCBI Taxonomy" id="172846"/>
    <lineage>
        <taxon>Eukaryota</taxon>
        <taxon>Metazoa</taxon>
        <taxon>Ecdysozoa</taxon>
        <taxon>Arthropoda</taxon>
        <taxon>Chelicerata</taxon>
        <taxon>Arachnida</taxon>
        <taxon>Araneae</taxon>
        <taxon>Araneomorphae</taxon>
        <taxon>Entelegynae</taxon>
        <taxon>Araneoidea</taxon>
        <taxon>Araneidae</taxon>
        <taxon>Caerostris</taxon>
    </lineage>
</organism>
<evidence type="ECO:0000313" key="1">
    <source>
        <dbReference type="EMBL" id="GIX73344.1"/>
    </source>
</evidence>
<sequence>MRVLSSTPRGRCRVTDCLIAGPLAVITWWLCGAFPVSPDVTTSPSLLFSSRLPMENCLTMEPNGNNTQTFEIK</sequence>
<evidence type="ECO:0008006" key="3">
    <source>
        <dbReference type="Google" id="ProtNLM"/>
    </source>
</evidence>
<dbReference type="AlphaFoldDB" id="A0AAV4MLA0"/>
<dbReference type="EMBL" id="BPLR01002403">
    <property type="protein sequence ID" value="GIX73344.1"/>
    <property type="molecule type" value="Genomic_DNA"/>
</dbReference>